<sequence length="71" mass="8246">MWYEILPCLGIITGALCLPPVINYQLQKWWQNGNPYRRYVLPAHNLNLLFRDTRLTGSPYKQQGLDAIPDS</sequence>
<dbReference type="EMBL" id="AP028911">
    <property type="protein sequence ID" value="BES92387.1"/>
    <property type="molecule type" value="Genomic_DNA"/>
</dbReference>
<evidence type="ECO:0000256" key="14">
    <source>
        <dbReference type="ARBA" id="ARBA00033255"/>
    </source>
</evidence>
<keyword evidence="15" id="KW-0830">Ubiquinone</keyword>
<keyword evidence="8" id="KW-0999">Mitochondrion inner membrane</keyword>
<comment type="subcellular location">
    <subcellularLocation>
        <location evidence="2">Mitochondrion inner membrane</location>
        <topology evidence="2">Single-pass membrane protein</topology>
        <orientation evidence="2">Matrix side</orientation>
    </subcellularLocation>
</comment>
<gene>
    <name evidence="15" type="ORF">NTJ_05196</name>
</gene>
<keyword evidence="7" id="KW-0812">Transmembrane</keyword>
<keyword evidence="10" id="KW-1133">Transmembrane helix</keyword>
<dbReference type="Proteomes" id="UP001307889">
    <property type="component" value="Chromosome 3"/>
</dbReference>
<accession>A0ABN7AM51</accession>
<keyword evidence="5" id="KW-0813">Transport</keyword>
<evidence type="ECO:0000256" key="9">
    <source>
        <dbReference type="ARBA" id="ARBA00022982"/>
    </source>
</evidence>
<dbReference type="Pfam" id="PF15879">
    <property type="entry name" value="MWFE"/>
    <property type="match status" value="1"/>
</dbReference>
<evidence type="ECO:0000256" key="4">
    <source>
        <dbReference type="ARBA" id="ARBA00016392"/>
    </source>
</evidence>
<evidence type="ECO:0000256" key="5">
    <source>
        <dbReference type="ARBA" id="ARBA00022448"/>
    </source>
</evidence>
<evidence type="ECO:0000256" key="2">
    <source>
        <dbReference type="ARBA" id="ARBA00004298"/>
    </source>
</evidence>
<dbReference type="PANTHER" id="PTHR17098">
    <property type="entry name" value="NADH-UBIQUINONE OXIDOREDUCTASE MWFE SUBUNIT"/>
    <property type="match status" value="1"/>
</dbReference>
<name>A0ABN7AM51_9HEMI</name>
<evidence type="ECO:0000256" key="12">
    <source>
        <dbReference type="ARBA" id="ARBA00023136"/>
    </source>
</evidence>
<dbReference type="PANTHER" id="PTHR17098:SF2">
    <property type="entry name" value="NADH DEHYDROGENASE [UBIQUINONE] 1 ALPHA SUBCOMPLEX SUBUNIT 1"/>
    <property type="match status" value="1"/>
</dbReference>
<keyword evidence="9" id="KW-0249">Electron transport</keyword>
<evidence type="ECO:0000313" key="15">
    <source>
        <dbReference type="EMBL" id="BES92387.1"/>
    </source>
</evidence>
<reference evidence="15 16" key="1">
    <citation type="submission" date="2023-09" db="EMBL/GenBank/DDBJ databases">
        <title>Nesidiocoris tenuis whole genome shotgun sequence.</title>
        <authorList>
            <person name="Shibata T."/>
            <person name="Shimoda M."/>
            <person name="Kobayashi T."/>
            <person name="Uehara T."/>
        </authorList>
    </citation>
    <scope>NUCLEOTIDE SEQUENCE [LARGE SCALE GENOMIC DNA]</scope>
    <source>
        <strain evidence="15 16">Japan</strain>
    </source>
</reference>
<evidence type="ECO:0000256" key="11">
    <source>
        <dbReference type="ARBA" id="ARBA00023128"/>
    </source>
</evidence>
<protein>
    <recommendedName>
        <fullName evidence="4">NADH dehydrogenase [ubiquinone] 1 alpha subcomplex subunit 1</fullName>
    </recommendedName>
    <alternativeName>
        <fullName evidence="14">Complex I-MWFE</fullName>
    </alternativeName>
    <alternativeName>
        <fullName evidence="13">NADH-ubiquinone oxidoreductase MWFE subunit</fullName>
    </alternativeName>
</protein>
<evidence type="ECO:0000256" key="13">
    <source>
        <dbReference type="ARBA" id="ARBA00029847"/>
    </source>
</evidence>
<evidence type="ECO:0000256" key="8">
    <source>
        <dbReference type="ARBA" id="ARBA00022792"/>
    </source>
</evidence>
<dbReference type="InterPro" id="IPR017384">
    <property type="entry name" value="NADH_Ub_cplx-1_asu_su-1"/>
</dbReference>
<proteinExistence type="inferred from homology"/>
<keyword evidence="12" id="KW-0472">Membrane</keyword>
<keyword evidence="6" id="KW-0679">Respiratory chain</keyword>
<comment type="similarity">
    <text evidence="3">Belongs to the complex I NDUFA1 subunit family.</text>
</comment>
<keyword evidence="11" id="KW-0496">Mitochondrion</keyword>
<evidence type="ECO:0000256" key="7">
    <source>
        <dbReference type="ARBA" id="ARBA00022692"/>
    </source>
</evidence>
<evidence type="ECO:0000256" key="10">
    <source>
        <dbReference type="ARBA" id="ARBA00022989"/>
    </source>
</evidence>
<evidence type="ECO:0000256" key="1">
    <source>
        <dbReference type="ARBA" id="ARBA00003195"/>
    </source>
</evidence>
<evidence type="ECO:0000256" key="6">
    <source>
        <dbReference type="ARBA" id="ARBA00022660"/>
    </source>
</evidence>
<organism evidence="15 16">
    <name type="scientific">Nesidiocoris tenuis</name>
    <dbReference type="NCBI Taxonomy" id="355587"/>
    <lineage>
        <taxon>Eukaryota</taxon>
        <taxon>Metazoa</taxon>
        <taxon>Ecdysozoa</taxon>
        <taxon>Arthropoda</taxon>
        <taxon>Hexapoda</taxon>
        <taxon>Insecta</taxon>
        <taxon>Pterygota</taxon>
        <taxon>Neoptera</taxon>
        <taxon>Paraneoptera</taxon>
        <taxon>Hemiptera</taxon>
        <taxon>Heteroptera</taxon>
        <taxon>Panheteroptera</taxon>
        <taxon>Cimicomorpha</taxon>
        <taxon>Miridae</taxon>
        <taxon>Dicyphina</taxon>
        <taxon>Nesidiocoris</taxon>
    </lineage>
</organism>
<keyword evidence="16" id="KW-1185">Reference proteome</keyword>
<comment type="function">
    <text evidence="1">Accessory subunit of the mitochondrial membrane respiratory chain NADH dehydrogenase (Complex I), that is believed not to be involved in catalysis. Complex I functions in the transfer of electrons from NADH to the respiratory chain. The immediate electron acceptor for the enzyme is believed to be ubiquinone.</text>
</comment>
<evidence type="ECO:0000256" key="3">
    <source>
        <dbReference type="ARBA" id="ARBA00009960"/>
    </source>
</evidence>
<evidence type="ECO:0000313" key="16">
    <source>
        <dbReference type="Proteomes" id="UP001307889"/>
    </source>
</evidence>